<evidence type="ECO:0008006" key="5">
    <source>
        <dbReference type="Google" id="ProtNLM"/>
    </source>
</evidence>
<evidence type="ECO:0000313" key="3">
    <source>
        <dbReference type="Proteomes" id="UP000033457"/>
    </source>
</evidence>
<reference evidence="1 3" key="1">
    <citation type="journal article" date="2015" name="Genome Announc.">
        <title>Complete Genome Sequence of Corynebacterium kutscheri DSM 20755, a Corynebacterial Type Strain with Remarkably Low G+C Content of Chromosomal DNA.</title>
        <authorList>
            <person name="Ruckert C."/>
            <person name="Albersmeier A."/>
            <person name="Winkler A."/>
            <person name="Tauch A."/>
        </authorList>
    </citation>
    <scope>NUCLEOTIDE SEQUENCE [LARGE SCALE GENOMIC DNA]</scope>
    <source>
        <strain evidence="1 3">DSM 20755</strain>
    </source>
</reference>
<dbReference type="AlphaFoldDB" id="A0A0F6R1G1"/>
<organism evidence="1 3">
    <name type="scientific">Corynebacterium kutscheri</name>
    <dbReference type="NCBI Taxonomy" id="35755"/>
    <lineage>
        <taxon>Bacteria</taxon>
        <taxon>Bacillati</taxon>
        <taxon>Actinomycetota</taxon>
        <taxon>Actinomycetes</taxon>
        <taxon>Mycobacteriales</taxon>
        <taxon>Corynebacteriaceae</taxon>
        <taxon>Corynebacterium</taxon>
    </lineage>
</organism>
<keyword evidence="3" id="KW-1185">Reference proteome</keyword>
<evidence type="ECO:0000313" key="4">
    <source>
        <dbReference type="Proteomes" id="UP000271380"/>
    </source>
</evidence>
<evidence type="ECO:0000313" key="2">
    <source>
        <dbReference type="EMBL" id="VEH06892.1"/>
    </source>
</evidence>
<dbReference type="Proteomes" id="UP000271380">
    <property type="component" value="Chromosome"/>
</dbReference>
<dbReference type="HOGENOM" id="CLU_184313_0_0_11"/>
<sequence>MDPIIIDKDTGEELWTSQQCAAYCNLSPTAWSNYKTAHRIPSPVGVILGRTALWRPADIRRWNKTRIDGAPIIRRRRQRSKYNGT</sequence>
<protein>
    <recommendedName>
        <fullName evidence="5">Transcriptional regulator, AlpA family</fullName>
    </recommendedName>
</protein>
<dbReference type="EMBL" id="CP011312">
    <property type="protein sequence ID" value="AKE41003.1"/>
    <property type="molecule type" value="Genomic_DNA"/>
</dbReference>
<dbReference type="KEGG" id="cku:UL82_03990"/>
<gene>
    <name evidence="2" type="ORF">NCTC949_01362</name>
    <name evidence="1" type="ORF">UL82_03990</name>
</gene>
<name>A0A0F6R1G1_9CORY</name>
<accession>A0A0F6R1G1</accession>
<evidence type="ECO:0000313" key="1">
    <source>
        <dbReference type="EMBL" id="AKE41003.1"/>
    </source>
</evidence>
<reference evidence="2 4" key="2">
    <citation type="submission" date="2018-12" db="EMBL/GenBank/DDBJ databases">
        <authorList>
            <consortium name="Pathogen Informatics"/>
        </authorList>
    </citation>
    <scope>NUCLEOTIDE SEQUENCE [LARGE SCALE GENOMIC DNA]</scope>
    <source>
        <strain evidence="2 4">NCTC949</strain>
    </source>
</reference>
<dbReference type="Proteomes" id="UP000033457">
    <property type="component" value="Chromosome"/>
</dbReference>
<dbReference type="OrthoDB" id="4413958at2"/>
<dbReference type="RefSeq" id="WP_046439106.1">
    <property type="nucleotide sequence ID" value="NZ_CP011312.1"/>
</dbReference>
<dbReference type="EMBL" id="LR134377">
    <property type="protein sequence ID" value="VEH06892.1"/>
    <property type="molecule type" value="Genomic_DNA"/>
</dbReference>
<proteinExistence type="predicted"/>